<name>A0A841JWW2_9BACT</name>
<keyword evidence="2" id="KW-1185">Reference proteome</keyword>
<gene>
    <name evidence="1" type="ORF">HNQ77_000872</name>
</gene>
<dbReference type="Proteomes" id="UP000538666">
    <property type="component" value="Unassembled WGS sequence"/>
</dbReference>
<organism evidence="1 2">
    <name type="scientific">Silvibacterium bohemicum</name>
    <dbReference type="NCBI Taxonomy" id="1577686"/>
    <lineage>
        <taxon>Bacteria</taxon>
        <taxon>Pseudomonadati</taxon>
        <taxon>Acidobacteriota</taxon>
        <taxon>Terriglobia</taxon>
        <taxon>Terriglobales</taxon>
        <taxon>Acidobacteriaceae</taxon>
        <taxon>Silvibacterium</taxon>
    </lineage>
</organism>
<sequence>MSDQNDRIRELSGWDFDAYEYRAATYDRGKWADARRIVTQRAPFEAANAMILEESEKFRDAFSVQAARRDLQAEMAGLDWSLGVVDLRLLLAFQRRLCFNASAGSVVDPAQIEDLLTLAFGPAKTISFDLVHAETNRNLVLESRDPNLHFRFSTEGSTPVIVHAGSPFFEVGRYRGRWFLRDGYHRAYALLRAGIFTLPAVIVQARTLEELGANQPWFFPEDVLLSDSPPLVTDFLDAALTIEYERPPLIKTLRIAIEETFAPAVSQGGSS</sequence>
<comment type="caution">
    <text evidence="1">The sequence shown here is derived from an EMBL/GenBank/DDBJ whole genome shotgun (WGS) entry which is preliminary data.</text>
</comment>
<dbReference type="AlphaFoldDB" id="A0A841JWW2"/>
<evidence type="ECO:0000313" key="1">
    <source>
        <dbReference type="EMBL" id="MBB6142928.1"/>
    </source>
</evidence>
<reference evidence="1 2" key="1">
    <citation type="submission" date="2020-08" db="EMBL/GenBank/DDBJ databases">
        <title>Genomic Encyclopedia of Type Strains, Phase IV (KMG-IV): sequencing the most valuable type-strain genomes for metagenomic binning, comparative biology and taxonomic classification.</title>
        <authorList>
            <person name="Goeker M."/>
        </authorList>
    </citation>
    <scope>NUCLEOTIDE SEQUENCE [LARGE SCALE GENOMIC DNA]</scope>
    <source>
        <strain evidence="1 2">DSM 103733</strain>
    </source>
</reference>
<dbReference type="RefSeq" id="WP_050061879.1">
    <property type="nucleotide sequence ID" value="NZ_JACHEK010000002.1"/>
</dbReference>
<protein>
    <submittedName>
        <fullName evidence="1">Uncharacterized protein</fullName>
    </submittedName>
</protein>
<proteinExistence type="predicted"/>
<accession>A0A841JWW2</accession>
<evidence type="ECO:0000313" key="2">
    <source>
        <dbReference type="Proteomes" id="UP000538666"/>
    </source>
</evidence>
<dbReference type="OrthoDB" id="114216at2"/>
<dbReference type="EMBL" id="JACHEK010000002">
    <property type="protein sequence ID" value="MBB6142928.1"/>
    <property type="molecule type" value="Genomic_DNA"/>
</dbReference>